<protein>
    <recommendedName>
        <fullName evidence="5">AMP-binding enzyme C-terminal domain-containing protein</fullName>
    </recommendedName>
</protein>
<evidence type="ECO:0000313" key="4">
    <source>
        <dbReference type="Proteomes" id="UP000297777"/>
    </source>
</evidence>
<dbReference type="PANTHER" id="PTHR43439:SF2">
    <property type="entry name" value="ENZYME, PUTATIVE (JCVI)-RELATED"/>
    <property type="match status" value="1"/>
</dbReference>
<dbReference type="SUPFAM" id="SSF56801">
    <property type="entry name" value="Acetyl-CoA synthetase-like"/>
    <property type="match status" value="1"/>
</dbReference>
<reference evidence="3 4" key="1">
    <citation type="submission" date="2017-12" db="EMBL/GenBank/DDBJ databases">
        <title>Comparative genomics of Botrytis spp.</title>
        <authorList>
            <person name="Valero-Jimenez C.A."/>
            <person name="Tapia P."/>
            <person name="Veloso J."/>
            <person name="Silva-Moreno E."/>
            <person name="Staats M."/>
            <person name="Valdes J.H."/>
            <person name="Van Kan J.A.L."/>
        </authorList>
    </citation>
    <scope>NUCLEOTIDE SEQUENCE [LARGE SCALE GENOMIC DNA]</scope>
    <source>
        <strain evidence="3 4">Bt9001</strain>
    </source>
</reference>
<evidence type="ECO:0008006" key="5">
    <source>
        <dbReference type="Google" id="ProtNLM"/>
    </source>
</evidence>
<evidence type="ECO:0000256" key="1">
    <source>
        <dbReference type="ARBA" id="ARBA00022450"/>
    </source>
</evidence>
<dbReference type="OrthoDB" id="429813at2759"/>
<keyword evidence="2" id="KW-0597">Phosphoprotein</keyword>
<dbReference type="EMBL" id="PQXH01000215">
    <property type="protein sequence ID" value="TGO08305.1"/>
    <property type="molecule type" value="Genomic_DNA"/>
</dbReference>
<dbReference type="PANTHER" id="PTHR43439">
    <property type="entry name" value="PHENYLACETATE-COENZYME A LIGASE"/>
    <property type="match status" value="1"/>
</dbReference>
<organism evidence="3 4">
    <name type="scientific">Botrytis tulipae</name>
    <dbReference type="NCBI Taxonomy" id="87230"/>
    <lineage>
        <taxon>Eukaryota</taxon>
        <taxon>Fungi</taxon>
        <taxon>Dikarya</taxon>
        <taxon>Ascomycota</taxon>
        <taxon>Pezizomycotina</taxon>
        <taxon>Leotiomycetes</taxon>
        <taxon>Helotiales</taxon>
        <taxon>Sclerotiniaceae</taxon>
        <taxon>Botrytis</taxon>
    </lineage>
</organism>
<dbReference type="AlphaFoldDB" id="A0A4Z1E884"/>
<dbReference type="Proteomes" id="UP000297777">
    <property type="component" value="Unassembled WGS sequence"/>
</dbReference>
<accession>A0A4Z1E884</accession>
<name>A0A4Z1E884_9HELO</name>
<evidence type="ECO:0000313" key="3">
    <source>
        <dbReference type="EMBL" id="TGO08305.1"/>
    </source>
</evidence>
<dbReference type="InterPro" id="IPR051414">
    <property type="entry name" value="Adenylate-forming_Reductase"/>
</dbReference>
<keyword evidence="4" id="KW-1185">Reference proteome</keyword>
<dbReference type="Pfam" id="PF23562">
    <property type="entry name" value="AMP-binding_C_3"/>
    <property type="match status" value="1"/>
</dbReference>
<keyword evidence="1" id="KW-0596">Phosphopantetheine</keyword>
<sequence length="181" mass="20579">MTFSPLVGAQFRHYTDDLYELVIVRDDALCASQKVFFIYPHLTQWPTKDLMSKHPTKEGMWKYRGRTDDIIVLLNDVNINPLLMERILMSHPKVVAALLTGTGNVKGAWPIGVVHPPQNEEETTSLVEELWPTVEKANDATYRTEGKGSKDKIIFTSKDKSMLRAGKGSVQRKFTLVSFRQ</sequence>
<comment type="caution">
    <text evidence="3">The sequence shown here is derived from an EMBL/GenBank/DDBJ whole genome shotgun (WGS) entry which is preliminary data.</text>
</comment>
<evidence type="ECO:0000256" key="2">
    <source>
        <dbReference type="ARBA" id="ARBA00022553"/>
    </source>
</evidence>
<proteinExistence type="predicted"/>
<gene>
    <name evidence="3" type="ORF">BTUL_0215g00080</name>
</gene>